<dbReference type="EnsemblMetazoa" id="MDOA016236-RB">
    <property type="protein sequence ID" value="MDOA016236-PB"/>
    <property type="gene ID" value="MDOA016236"/>
</dbReference>
<gene>
    <name evidence="2" type="primary">105262240</name>
</gene>
<dbReference type="VEuPathDB" id="VectorBase:MDOA016236"/>
<dbReference type="Pfam" id="PF03564">
    <property type="entry name" value="DUF1759"/>
    <property type="match status" value="1"/>
</dbReference>
<dbReference type="VEuPathDB" id="VectorBase:MDOMA2_001815"/>
<dbReference type="AlphaFoldDB" id="A0A1I8NJN5"/>
<accession>A0A1I8NJN5</accession>
<name>A0A1I8NJN5_MUSDO</name>
<dbReference type="InterPro" id="IPR005312">
    <property type="entry name" value="DUF1759"/>
</dbReference>
<evidence type="ECO:0000313" key="2">
    <source>
        <dbReference type="EnsemblMetazoa" id="MDOA016236-PA"/>
    </source>
</evidence>
<feature type="compositionally biased region" description="Polar residues" evidence="1">
    <location>
        <begin position="145"/>
        <end position="159"/>
    </location>
</feature>
<dbReference type="EnsemblMetazoa" id="MDOA016236-RA">
    <property type="protein sequence ID" value="MDOA016236-PA"/>
    <property type="gene ID" value="MDOA016236"/>
</dbReference>
<sequence>MCMLKAKVRGEARRKISKLPATEEYLETAWSILKEHYSNKIATTSIYLRSILDAPNVYYNSQSVKKFVYTVGESLQALEATRIDTEEMYQGFVCYLLQRKLDEQLRIQFEQSVGAQKKLPKVDDLMKFLKQMQFSLEASQQFSGYNGKQNSVGPCSRGVSQDRNHKM</sequence>
<organism evidence="2">
    <name type="scientific">Musca domestica</name>
    <name type="common">House fly</name>
    <dbReference type="NCBI Taxonomy" id="7370"/>
    <lineage>
        <taxon>Eukaryota</taxon>
        <taxon>Metazoa</taxon>
        <taxon>Ecdysozoa</taxon>
        <taxon>Arthropoda</taxon>
        <taxon>Hexapoda</taxon>
        <taxon>Insecta</taxon>
        <taxon>Pterygota</taxon>
        <taxon>Neoptera</taxon>
        <taxon>Endopterygota</taxon>
        <taxon>Diptera</taxon>
        <taxon>Brachycera</taxon>
        <taxon>Muscomorpha</taxon>
        <taxon>Muscoidea</taxon>
        <taxon>Muscidae</taxon>
        <taxon>Musca</taxon>
    </lineage>
</organism>
<protein>
    <submittedName>
        <fullName evidence="2">Uncharacterized protein</fullName>
    </submittedName>
</protein>
<proteinExistence type="predicted"/>
<feature type="region of interest" description="Disordered" evidence="1">
    <location>
        <begin position="145"/>
        <end position="167"/>
    </location>
</feature>
<reference evidence="2" key="1">
    <citation type="submission" date="2020-05" db="UniProtKB">
        <authorList>
            <consortium name="EnsemblMetazoa"/>
        </authorList>
    </citation>
    <scope>IDENTIFICATION</scope>
    <source>
        <strain evidence="2">Aabys</strain>
    </source>
</reference>
<evidence type="ECO:0000256" key="1">
    <source>
        <dbReference type="SAM" id="MobiDB-lite"/>
    </source>
</evidence>